<evidence type="ECO:0000313" key="8">
    <source>
        <dbReference type="Proteomes" id="UP000299102"/>
    </source>
</evidence>
<dbReference type="Gene3D" id="1.20.1250.20">
    <property type="entry name" value="MFS general substrate transporter like domains"/>
    <property type="match status" value="2"/>
</dbReference>
<dbReference type="InterPro" id="IPR020846">
    <property type="entry name" value="MFS_dom"/>
</dbReference>
<accession>A0A4C1UGB9</accession>
<dbReference type="PROSITE" id="PS50850">
    <property type="entry name" value="MFS"/>
    <property type="match status" value="1"/>
</dbReference>
<dbReference type="Proteomes" id="UP000299102">
    <property type="component" value="Unassembled WGS sequence"/>
</dbReference>
<evidence type="ECO:0000313" key="7">
    <source>
        <dbReference type="EMBL" id="GBP24964.1"/>
    </source>
</evidence>
<feature type="transmembrane region" description="Helical" evidence="5">
    <location>
        <begin position="189"/>
        <end position="208"/>
    </location>
</feature>
<keyword evidence="2 5" id="KW-0812">Transmembrane</keyword>
<dbReference type="GO" id="GO:0022857">
    <property type="term" value="F:transmembrane transporter activity"/>
    <property type="evidence" value="ECO:0007669"/>
    <property type="project" value="InterPro"/>
</dbReference>
<dbReference type="PANTHER" id="PTHR48021">
    <property type="match status" value="1"/>
</dbReference>
<keyword evidence="4 5" id="KW-0472">Membrane</keyword>
<dbReference type="AlphaFoldDB" id="A0A4C1UGB9"/>
<keyword evidence="8" id="KW-1185">Reference proteome</keyword>
<organism evidence="7 8">
    <name type="scientific">Eumeta variegata</name>
    <name type="common">Bagworm moth</name>
    <name type="synonym">Eumeta japonica</name>
    <dbReference type="NCBI Taxonomy" id="151549"/>
    <lineage>
        <taxon>Eukaryota</taxon>
        <taxon>Metazoa</taxon>
        <taxon>Ecdysozoa</taxon>
        <taxon>Arthropoda</taxon>
        <taxon>Hexapoda</taxon>
        <taxon>Insecta</taxon>
        <taxon>Pterygota</taxon>
        <taxon>Neoptera</taxon>
        <taxon>Endopterygota</taxon>
        <taxon>Lepidoptera</taxon>
        <taxon>Glossata</taxon>
        <taxon>Ditrysia</taxon>
        <taxon>Tineoidea</taxon>
        <taxon>Psychidae</taxon>
        <taxon>Oiketicinae</taxon>
        <taxon>Eumeta</taxon>
    </lineage>
</organism>
<dbReference type="InterPro" id="IPR050549">
    <property type="entry name" value="MFS_Trehalose_Transporter"/>
</dbReference>
<comment type="subcellular location">
    <subcellularLocation>
        <location evidence="1">Membrane</location>
        <topology evidence="1">Multi-pass membrane protein</topology>
    </subcellularLocation>
</comment>
<reference evidence="7 8" key="1">
    <citation type="journal article" date="2019" name="Commun. Biol.">
        <title>The bagworm genome reveals a unique fibroin gene that provides high tensile strength.</title>
        <authorList>
            <person name="Kono N."/>
            <person name="Nakamura H."/>
            <person name="Ohtoshi R."/>
            <person name="Tomita M."/>
            <person name="Numata K."/>
            <person name="Arakawa K."/>
        </authorList>
    </citation>
    <scope>NUCLEOTIDE SEQUENCE [LARGE SCALE GENOMIC DNA]</scope>
</reference>
<evidence type="ECO:0000256" key="1">
    <source>
        <dbReference type="ARBA" id="ARBA00004141"/>
    </source>
</evidence>
<dbReference type="InterPro" id="IPR036259">
    <property type="entry name" value="MFS_trans_sf"/>
</dbReference>
<evidence type="ECO:0000256" key="3">
    <source>
        <dbReference type="ARBA" id="ARBA00022989"/>
    </source>
</evidence>
<dbReference type="OrthoDB" id="6612291at2759"/>
<name>A0A4C1UGB9_EUMVA</name>
<feature type="transmembrane region" description="Helical" evidence="5">
    <location>
        <begin position="215"/>
        <end position="234"/>
    </location>
</feature>
<protein>
    <submittedName>
        <fullName evidence="7">Solute carrier family 2, facilitated glucose transporter member 8</fullName>
    </submittedName>
</protein>
<dbReference type="GO" id="GO:0016020">
    <property type="term" value="C:membrane"/>
    <property type="evidence" value="ECO:0007669"/>
    <property type="project" value="UniProtKB-SubCell"/>
</dbReference>
<dbReference type="Pfam" id="PF00083">
    <property type="entry name" value="Sugar_tr"/>
    <property type="match status" value="1"/>
</dbReference>
<evidence type="ECO:0000256" key="2">
    <source>
        <dbReference type="ARBA" id="ARBA00022692"/>
    </source>
</evidence>
<feature type="domain" description="Major facilitator superfamily (MFS) profile" evidence="6">
    <location>
        <begin position="20"/>
        <end position="399"/>
    </location>
</feature>
<dbReference type="STRING" id="151549.A0A4C1UGB9"/>
<sequence>MVEKIRLLWKEGSQLNQIICAVIINLPLLAYGASIGWMSPMTPVLQSSQSPRGTPLTDEEISWMASTTYVTGVPTVFLFGYMVDKIGRKYSLLICTAQFAAHPQEIADSHIHQGARSVKTTNTTSLGRPLSCNGCMRGSVACWTVKLLSSQVWALVIARGLVGTGMAGCFVVTPLYIKEISDDSIRGALGTLIILSQTVGNVLLYVVGDLLSYHATLWFCLSLPIVHLCLSFILPETPSYLIRQGKTEQTVRTLAWLRCRRESDPAIAREMDLMKKELEQDEENQQFALKSILKDKILFRAFKITMVLCLAREVCGTIPVLNFASDIFRMASDGGSALPLTPNQQAIMLGLVQVTGSALASSVVEKAGRKVYIEQRQLFNPFNISLRSCPHYEIKFARK</sequence>
<keyword evidence="3 5" id="KW-1133">Transmembrane helix</keyword>
<feature type="transmembrane region" description="Helical" evidence="5">
    <location>
        <begin position="61"/>
        <end position="83"/>
    </location>
</feature>
<proteinExistence type="predicted"/>
<dbReference type="SUPFAM" id="SSF103473">
    <property type="entry name" value="MFS general substrate transporter"/>
    <property type="match status" value="2"/>
</dbReference>
<gene>
    <name evidence="7" type="primary">SLC2A8</name>
    <name evidence="7" type="ORF">EVAR_12631_1</name>
</gene>
<dbReference type="EMBL" id="BGZK01000167">
    <property type="protein sequence ID" value="GBP24964.1"/>
    <property type="molecule type" value="Genomic_DNA"/>
</dbReference>
<keyword evidence="7" id="KW-0813">Transport</keyword>
<evidence type="ECO:0000256" key="5">
    <source>
        <dbReference type="SAM" id="Phobius"/>
    </source>
</evidence>
<feature type="transmembrane region" description="Helical" evidence="5">
    <location>
        <begin position="20"/>
        <end position="41"/>
    </location>
</feature>
<feature type="transmembrane region" description="Helical" evidence="5">
    <location>
        <begin position="152"/>
        <end position="177"/>
    </location>
</feature>
<dbReference type="InterPro" id="IPR005828">
    <property type="entry name" value="MFS_sugar_transport-like"/>
</dbReference>
<keyword evidence="7" id="KW-0762">Sugar transport</keyword>
<comment type="caution">
    <text evidence="7">The sequence shown here is derived from an EMBL/GenBank/DDBJ whole genome shotgun (WGS) entry which is preliminary data.</text>
</comment>
<evidence type="ECO:0000259" key="6">
    <source>
        <dbReference type="PROSITE" id="PS50850"/>
    </source>
</evidence>
<evidence type="ECO:0000256" key="4">
    <source>
        <dbReference type="ARBA" id="ARBA00023136"/>
    </source>
</evidence>
<dbReference type="PANTHER" id="PTHR48021:SF33">
    <property type="entry name" value="AT22075P-RELATED"/>
    <property type="match status" value="1"/>
</dbReference>